<protein>
    <submittedName>
        <fullName evidence="1">Uncharacterized protein</fullName>
    </submittedName>
</protein>
<dbReference type="RefSeq" id="XP_014155279.1">
    <property type="nucleotide sequence ID" value="XM_014299804.1"/>
</dbReference>
<evidence type="ECO:0000313" key="1">
    <source>
        <dbReference type="EMBL" id="KNC81377.1"/>
    </source>
</evidence>
<keyword evidence="2" id="KW-1185">Reference proteome</keyword>
<name>A0A0L0FX17_9EUKA</name>
<dbReference type="EMBL" id="KQ242039">
    <property type="protein sequence ID" value="KNC81377.1"/>
    <property type="molecule type" value="Genomic_DNA"/>
</dbReference>
<reference evidence="1 2" key="1">
    <citation type="submission" date="2011-02" db="EMBL/GenBank/DDBJ databases">
        <title>The Genome Sequence of Sphaeroforma arctica JP610.</title>
        <authorList>
            <consortium name="The Broad Institute Genome Sequencing Platform"/>
            <person name="Russ C."/>
            <person name="Cuomo C."/>
            <person name="Young S.K."/>
            <person name="Zeng Q."/>
            <person name="Gargeya S."/>
            <person name="Alvarado L."/>
            <person name="Berlin A."/>
            <person name="Chapman S.B."/>
            <person name="Chen Z."/>
            <person name="Freedman E."/>
            <person name="Gellesch M."/>
            <person name="Goldberg J."/>
            <person name="Griggs A."/>
            <person name="Gujja S."/>
            <person name="Heilman E."/>
            <person name="Heiman D."/>
            <person name="Howarth C."/>
            <person name="Mehta T."/>
            <person name="Neiman D."/>
            <person name="Pearson M."/>
            <person name="Roberts A."/>
            <person name="Saif S."/>
            <person name="Shea T."/>
            <person name="Shenoy N."/>
            <person name="Sisk P."/>
            <person name="Stolte C."/>
            <person name="Sykes S."/>
            <person name="White J."/>
            <person name="Yandava C."/>
            <person name="Burger G."/>
            <person name="Gray M.W."/>
            <person name="Holland P.W.H."/>
            <person name="King N."/>
            <person name="Lang F.B.F."/>
            <person name="Roger A.J."/>
            <person name="Ruiz-Trillo I."/>
            <person name="Haas B."/>
            <person name="Nusbaum C."/>
            <person name="Birren B."/>
        </authorList>
    </citation>
    <scope>NUCLEOTIDE SEQUENCE [LARGE SCALE GENOMIC DNA]</scope>
    <source>
        <strain evidence="1 2">JP610</strain>
    </source>
</reference>
<dbReference type="AlphaFoldDB" id="A0A0L0FX17"/>
<organism evidence="1 2">
    <name type="scientific">Sphaeroforma arctica JP610</name>
    <dbReference type="NCBI Taxonomy" id="667725"/>
    <lineage>
        <taxon>Eukaryota</taxon>
        <taxon>Ichthyosporea</taxon>
        <taxon>Ichthyophonida</taxon>
        <taxon>Sphaeroforma</taxon>
    </lineage>
</organism>
<dbReference type="Proteomes" id="UP000054560">
    <property type="component" value="Unassembled WGS sequence"/>
</dbReference>
<accession>A0A0L0FX17</accession>
<evidence type="ECO:0000313" key="2">
    <source>
        <dbReference type="Proteomes" id="UP000054560"/>
    </source>
</evidence>
<dbReference type="GeneID" id="25906806"/>
<sequence>MFRNYALSRRVTLAGIAKGSRHIRNLATIDQRASIIRTEVDKHDENYKFKMLNNAHGF</sequence>
<gene>
    <name evidence="1" type="ORF">SARC_06302</name>
</gene>
<proteinExistence type="predicted"/>